<keyword evidence="1" id="KW-0812">Transmembrane</keyword>
<keyword evidence="4" id="KW-1185">Reference proteome</keyword>
<evidence type="ECO:0000256" key="1">
    <source>
        <dbReference type="SAM" id="Phobius"/>
    </source>
</evidence>
<comment type="caution">
    <text evidence="3">The sequence shown here is derived from an EMBL/GenBank/DDBJ whole genome shotgun (WGS) entry which is preliminary data.</text>
</comment>
<evidence type="ECO:0000313" key="3">
    <source>
        <dbReference type="EMBL" id="CAH2108075.1"/>
    </source>
</evidence>
<dbReference type="EMBL" id="CAKOGL010000031">
    <property type="protein sequence ID" value="CAH2108075.1"/>
    <property type="molecule type" value="Genomic_DNA"/>
</dbReference>
<evidence type="ECO:0000259" key="2">
    <source>
        <dbReference type="Pfam" id="PF00501"/>
    </source>
</evidence>
<proteinExistence type="predicted"/>
<dbReference type="InterPro" id="IPR000873">
    <property type="entry name" value="AMP-dep_synth/lig_dom"/>
</dbReference>
<sequence length="87" mass="9980">MLRYSRSERVYVLVWLFIVPWKADSLGCALRSNGFQKGDRLGIWAHNCAGWAVALVAAARVGLISVLINPMYEKDELTFCIVFLFWR</sequence>
<protein>
    <recommendedName>
        <fullName evidence="2">AMP-dependent synthetase/ligase domain-containing protein</fullName>
    </recommendedName>
</protein>
<dbReference type="Gene3D" id="3.40.50.980">
    <property type="match status" value="1"/>
</dbReference>
<dbReference type="SUPFAM" id="SSF56801">
    <property type="entry name" value="Acetyl-CoA synthetase-like"/>
    <property type="match status" value="1"/>
</dbReference>
<gene>
    <name evidence="3" type="ORF">EEDITHA_LOCUS22042</name>
</gene>
<feature type="domain" description="AMP-dependent synthetase/ligase" evidence="2">
    <location>
        <begin position="23"/>
        <end position="81"/>
    </location>
</feature>
<evidence type="ECO:0000313" key="4">
    <source>
        <dbReference type="Proteomes" id="UP001153954"/>
    </source>
</evidence>
<reference evidence="3" key="1">
    <citation type="submission" date="2022-03" db="EMBL/GenBank/DDBJ databases">
        <authorList>
            <person name="Tunstrom K."/>
        </authorList>
    </citation>
    <scope>NUCLEOTIDE SEQUENCE</scope>
</reference>
<dbReference type="Proteomes" id="UP001153954">
    <property type="component" value="Unassembled WGS sequence"/>
</dbReference>
<feature type="transmembrane region" description="Helical" evidence="1">
    <location>
        <begin position="49"/>
        <end position="68"/>
    </location>
</feature>
<accession>A0AAU9VBG6</accession>
<dbReference type="Pfam" id="PF00501">
    <property type="entry name" value="AMP-binding"/>
    <property type="match status" value="1"/>
</dbReference>
<name>A0AAU9VBG6_EUPED</name>
<organism evidence="3 4">
    <name type="scientific">Euphydryas editha</name>
    <name type="common">Edith's checkerspot</name>
    <dbReference type="NCBI Taxonomy" id="104508"/>
    <lineage>
        <taxon>Eukaryota</taxon>
        <taxon>Metazoa</taxon>
        <taxon>Ecdysozoa</taxon>
        <taxon>Arthropoda</taxon>
        <taxon>Hexapoda</taxon>
        <taxon>Insecta</taxon>
        <taxon>Pterygota</taxon>
        <taxon>Neoptera</taxon>
        <taxon>Endopterygota</taxon>
        <taxon>Lepidoptera</taxon>
        <taxon>Glossata</taxon>
        <taxon>Ditrysia</taxon>
        <taxon>Papilionoidea</taxon>
        <taxon>Nymphalidae</taxon>
        <taxon>Nymphalinae</taxon>
        <taxon>Euphydryas</taxon>
    </lineage>
</organism>
<dbReference type="AlphaFoldDB" id="A0AAU9VBG6"/>
<keyword evidence="1" id="KW-0472">Membrane</keyword>
<keyword evidence="1" id="KW-1133">Transmembrane helix</keyword>